<reference evidence="1" key="1">
    <citation type="submission" date="2023-01" db="EMBL/GenBank/DDBJ databases">
        <authorList>
            <person name="Piombo E."/>
        </authorList>
    </citation>
    <scope>NUCLEOTIDE SEQUENCE</scope>
</reference>
<organism evidence="1 2">
    <name type="scientific">Clonostachys chloroleuca</name>
    <dbReference type="NCBI Taxonomy" id="1926264"/>
    <lineage>
        <taxon>Eukaryota</taxon>
        <taxon>Fungi</taxon>
        <taxon>Dikarya</taxon>
        <taxon>Ascomycota</taxon>
        <taxon>Pezizomycotina</taxon>
        <taxon>Sordariomycetes</taxon>
        <taxon>Hypocreomycetidae</taxon>
        <taxon>Hypocreales</taxon>
        <taxon>Bionectriaceae</taxon>
        <taxon>Clonostachys</taxon>
    </lineage>
</organism>
<sequence>MHAKFIERGTEEFTKLNASYLSGLELESDLEPAWIVQTRSKEEVASFLKTIKPFVGTVGFAVRGVGQQPLSESTLQKGIIECSSFFRVYVFKQL</sequence>
<dbReference type="AlphaFoldDB" id="A0AA35M8F2"/>
<accession>A0AA35M8F2</accession>
<evidence type="ECO:0000313" key="2">
    <source>
        <dbReference type="Proteomes" id="UP001160390"/>
    </source>
</evidence>
<evidence type="ECO:0000313" key="1">
    <source>
        <dbReference type="EMBL" id="CAI6092438.1"/>
    </source>
</evidence>
<comment type="caution">
    <text evidence="1">The sequence shown here is derived from an EMBL/GenBank/DDBJ whole genome shotgun (WGS) entry which is preliminary data.</text>
</comment>
<dbReference type="EMBL" id="CABFNP030001209">
    <property type="protein sequence ID" value="CAI6092438.1"/>
    <property type="molecule type" value="Genomic_DNA"/>
</dbReference>
<protein>
    <submittedName>
        <fullName evidence="1">Uncharacterized protein</fullName>
    </submittedName>
</protein>
<dbReference type="Proteomes" id="UP001160390">
    <property type="component" value="Unassembled WGS sequence"/>
</dbReference>
<proteinExistence type="predicted"/>
<gene>
    <name evidence="1" type="ORF">CCHLO57077_00017984</name>
</gene>
<keyword evidence="2" id="KW-1185">Reference proteome</keyword>
<name>A0AA35M8F2_9HYPO</name>